<gene>
    <name evidence="1" type="ORF">CEXT_169401</name>
</gene>
<name>A0AAV4T3G3_CAEEX</name>
<proteinExistence type="predicted"/>
<dbReference type="Proteomes" id="UP001054945">
    <property type="component" value="Unassembled WGS sequence"/>
</dbReference>
<dbReference type="AlphaFoldDB" id="A0AAV4T3G3"/>
<reference evidence="1 2" key="1">
    <citation type="submission" date="2021-06" db="EMBL/GenBank/DDBJ databases">
        <title>Caerostris extrusa draft genome.</title>
        <authorList>
            <person name="Kono N."/>
            <person name="Arakawa K."/>
        </authorList>
    </citation>
    <scope>NUCLEOTIDE SEQUENCE [LARGE SCALE GENOMIC DNA]</scope>
</reference>
<keyword evidence="2" id="KW-1185">Reference proteome</keyword>
<protein>
    <submittedName>
        <fullName evidence="1">Uncharacterized protein</fullName>
    </submittedName>
</protein>
<dbReference type="EMBL" id="BPLR01010501">
    <property type="protein sequence ID" value="GIY39744.1"/>
    <property type="molecule type" value="Genomic_DNA"/>
</dbReference>
<sequence>MIFEKLGYSTGLLIKSFITVLTDLTLAVNKGQMSQPVSSRLLCCKMLGKICLKFDAYVIKKRSLASCTLSLSRC</sequence>
<evidence type="ECO:0000313" key="2">
    <source>
        <dbReference type="Proteomes" id="UP001054945"/>
    </source>
</evidence>
<accession>A0AAV4T3G3</accession>
<organism evidence="1 2">
    <name type="scientific">Caerostris extrusa</name>
    <name type="common">Bark spider</name>
    <name type="synonym">Caerostris bankana</name>
    <dbReference type="NCBI Taxonomy" id="172846"/>
    <lineage>
        <taxon>Eukaryota</taxon>
        <taxon>Metazoa</taxon>
        <taxon>Ecdysozoa</taxon>
        <taxon>Arthropoda</taxon>
        <taxon>Chelicerata</taxon>
        <taxon>Arachnida</taxon>
        <taxon>Araneae</taxon>
        <taxon>Araneomorphae</taxon>
        <taxon>Entelegynae</taxon>
        <taxon>Araneoidea</taxon>
        <taxon>Araneidae</taxon>
        <taxon>Caerostris</taxon>
    </lineage>
</organism>
<evidence type="ECO:0000313" key="1">
    <source>
        <dbReference type="EMBL" id="GIY39744.1"/>
    </source>
</evidence>
<comment type="caution">
    <text evidence="1">The sequence shown here is derived from an EMBL/GenBank/DDBJ whole genome shotgun (WGS) entry which is preliminary data.</text>
</comment>